<gene>
    <name evidence="3" type="ORF">LX83_002961</name>
</gene>
<protein>
    <recommendedName>
        <fullName evidence="5">DUF2993 domain-containing protein</fullName>
    </recommendedName>
</protein>
<keyword evidence="4" id="KW-1185">Reference proteome</keyword>
<keyword evidence="2" id="KW-1133">Transmembrane helix</keyword>
<evidence type="ECO:0000256" key="2">
    <source>
        <dbReference type="SAM" id="Phobius"/>
    </source>
</evidence>
<accession>A0AAE3KGN7</accession>
<dbReference type="AlphaFoldDB" id="A0AAE3KGN7"/>
<dbReference type="InterPro" id="IPR021373">
    <property type="entry name" value="DUF2993"/>
</dbReference>
<keyword evidence="2" id="KW-0472">Membrane</keyword>
<evidence type="ECO:0008006" key="5">
    <source>
        <dbReference type="Google" id="ProtNLM"/>
    </source>
</evidence>
<organism evidence="3 4">
    <name type="scientific">Goodfellowiella coeruleoviolacea</name>
    <dbReference type="NCBI Taxonomy" id="334858"/>
    <lineage>
        <taxon>Bacteria</taxon>
        <taxon>Bacillati</taxon>
        <taxon>Actinomycetota</taxon>
        <taxon>Actinomycetes</taxon>
        <taxon>Pseudonocardiales</taxon>
        <taxon>Pseudonocardiaceae</taxon>
        <taxon>Goodfellowiella</taxon>
    </lineage>
</organism>
<feature type="region of interest" description="Disordered" evidence="1">
    <location>
        <begin position="1"/>
        <end position="20"/>
    </location>
</feature>
<dbReference type="Proteomes" id="UP001206128">
    <property type="component" value="Unassembled WGS sequence"/>
</dbReference>
<reference evidence="3" key="1">
    <citation type="submission" date="2022-06" db="EMBL/GenBank/DDBJ databases">
        <title>Genomic Encyclopedia of Archaeal and Bacterial Type Strains, Phase II (KMG-II): from individual species to whole genera.</title>
        <authorList>
            <person name="Goeker M."/>
        </authorList>
    </citation>
    <scope>NUCLEOTIDE SEQUENCE</scope>
    <source>
        <strain evidence="3">DSM 43935</strain>
    </source>
</reference>
<keyword evidence="2" id="KW-0812">Transmembrane</keyword>
<evidence type="ECO:0000313" key="3">
    <source>
        <dbReference type="EMBL" id="MCP2166102.1"/>
    </source>
</evidence>
<dbReference type="RefSeq" id="WP_253771637.1">
    <property type="nucleotide sequence ID" value="NZ_JAMTCK010000006.1"/>
</dbReference>
<evidence type="ECO:0000256" key="1">
    <source>
        <dbReference type="SAM" id="MobiDB-lite"/>
    </source>
</evidence>
<evidence type="ECO:0000313" key="4">
    <source>
        <dbReference type="Proteomes" id="UP001206128"/>
    </source>
</evidence>
<feature type="transmembrane region" description="Helical" evidence="2">
    <location>
        <begin position="28"/>
        <end position="50"/>
    </location>
</feature>
<sequence length="285" mass="30423">MTAPTSGPIRPASADRPARRPRRRGRTLVIVLVILVGVLVAADFGLAAAAEYQVAQRMRTQLQLSDDPSVRINGFPFTTQALSGDYRDIEIKANGVSVQELHDVEVQANLYHVRIPLSDLLAGDVSAGKIDEVKGRVKIQASDIARMINEKLPITDFTIGPDDRPAPTTETPETPAPPVDNSTATIKLTATVSFAGRQDKLTAYATVSLRDGGLKIIPAEIEFGDTSLGALPQFQQLASDALKFEDLYPGVLPFDITPTAIKAESGALVVEGTLTNVPLDGGSTR</sequence>
<name>A0AAE3KGN7_9PSEU</name>
<dbReference type="EMBL" id="JAMTCK010000006">
    <property type="protein sequence ID" value="MCP2166102.1"/>
    <property type="molecule type" value="Genomic_DNA"/>
</dbReference>
<comment type="caution">
    <text evidence="3">The sequence shown here is derived from an EMBL/GenBank/DDBJ whole genome shotgun (WGS) entry which is preliminary data.</text>
</comment>
<proteinExistence type="predicted"/>
<feature type="region of interest" description="Disordered" evidence="1">
    <location>
        <begin position="156"/>
        <end position="182"/>
    </location>
</feature>
<dbReference type="Pfam" id="PF11209">
    <property type="entry name" value="LmeA"/>
    <property type="match status" value="1"/>
</dbReference>